<organism evidence="1 2">
    <name type="scientific">Paenibacillus kribbensis</name>
    <dbReference type="NCBI Taxonomy" id="172713"/>
    <lineage>
        <taxon>Bacteria</taxon>
        <taxon>Bacillati</taxon>
        <taxon>Bacillota</taxon>
        <taxon>Bacilli</taxon>
        <taxon>Bacillales</taxon>
        <taxon>Paenibacillaceae</taxon>
        <taxon>Paenibacillus</taxon>
    </lineage>
</organism>
<keyword evidence="1" id="KW-0808">Transferase</keyword>
<dbReference type="InterPro" id="IPR027417">
    <property type="entry name" value="P-loop_NTPase"/>
</dbReference>
<evidence type="ECO:0000313" key="1">
    <source>
        <dbReference type="EMBL" id="ASR49999.1"/>
    </source>
</evidence>
<name>A0A222WTR7_9BACL</name>
<reference evidence="1 2" key="1">
    <citation type="submission" date="2017-03" db="EMBL/GenBank/DDBJ databases">
        <title>Complete genome sequence of Paenibacillus Kribbensis producing bioflocculants.</title>
        <authorList>
            <person name="Lee H.-G."/>
            <person name="Oh H.-M."/>
        </authorList>
    </citation>
    <scope>NUCLEOTIDE SEQUENCE [LARGE SCALE GENOMIC DNA]</scope>
    <source>
        <strain evidence="1 2">AM49</strain>
    </source>
</reference>
<keyword evidence="1" id="KW-0418">Kinase</keyword>
<protein>
    <submittedName>
        <fullName evidence="1">Serine kinase</fullName>
    </submittedName>
</protein>
<dbReference type="EMBL" id="CP020028">
    <property type="protein sequence ID" value="ASR49999.1"/>
    <property type="molecule type" value="Genomic_DNA"/>
</dbReference>
<dbReference type="RefSeq" id="WP_094157042.1">
    <property type="nucleotide sequence ID" value="NZ_CP020028.1"/>
</dbReference>
<dbReference type="KEGG" id="pkb:B4V02_19110"/>
<keyword evidence="2" id="KW-1185">Reference proteome</keyword>
<dbReference type="GO" id="GO:0016301">
    <property type="term" value="F:kinase activity"/>
    <property type="evidence" value="ECO:0007669"/>
    <property type="project" value="UniProtKB-KW"/>
</dbReference>
<dbReference type="STRING" id="172713.GCA_001705305_03602"/>
<dbReference type="Gene3D" id="3.40.50.300">
    <property type="entry name" value="P-loop containing nucleotide triphosphate hydrolases"/>
    <property type="match status" value="1"/>
</dbReference>
<gene>
    <name evidence="1" type="ORF">B4V02_19110</name>
</gene>
<dbReference type="SUPFAM" id="SSF53795">
    <property type="entry name" value="PEP carboxykinase-like"/>
    <property type="match status" value="1"/>
</dbReference>
<dbReference type="AlphaFoldDB" id="A0A222WTR7"/>
<dbReference type="OrthoDB" id="5430844at2"/>
<sequence length="347" mass="38497">MHDRSASVDWAQYTAFGLRIASELKLPELVRSASEAIEDVVIHEADLTAWSDQLEQANFVMQGERFMFQIPGTAIFAVREGREIEVCPYPGADMDTVRLFLLGSCMGVLLMQRRILPIHGSAVVIGGKAYAFMGESGTGKSTLAAAFRQAGYQMVSDDVIAVKATTSVPVVYPAYPQQKLGLDSLLQLEALQGNKYLHSPKHRLVLTDGHPALPQYGDLRKLTGELNKYAVPIADEFYNEPLPLGGVFELVAEASNRKFLREDELPVVTEQPLNVLGCLHTLLLHTYRRGTISRMGLGEWYFGTAARMARKVEGWRLLRSSSAFTASEIVQRVLELIHKEENSYGSH</sequence>
<evidence type="ECO:0000313" key="2">
    <source>
        <dbReference type="Proteomes" id="UP000214666"/>
    </source>
</evidence>
<proteinExistence type="predicted"/>
<dbReference type="Proteomes" id="UP000214666">
    <property type="component" value="Chromosome"/>
</dbReference>
<accession>A0A222WTR7</accession>